<dbReference type="Pfam" id="PF01520">
    <property type="entry name" value="Amidase_3"/>
    <property type="match status" value="1"/>
</dbReference>
<dbReference type="CDD" id="cd02696">
    <property type="entry name" value="MurNAc-LAA"/>
    <property type="match status" value="1"/>
</dbReference>
<feature type="region of interest" description="Disordered" evidence="2">
    <location>
        <begin position="193"/>
        <end position="221"/>
    </location>
</feature>
<feature type="domain" description="MurNAc-LAA" evidence="3">
    <location>
        <begin position="63"/>
        <end position="177"/>
    </location>
</feature>
<evidence type="ECO:0000313" key="4">
    <source>
        <dbReference type="EMBL" id="EKU93008.1"/>
    </source>
</evidence>
<organism evidence="4 5">
    <name type="scientific">Alloiococcus otitis ATCC 51267</name>
    <dbReference type="NCBI Taxonomy" id="883081"/>
    <lineage>
        <taxon>Bacteria</taxon>
        <taxon>Bacillati</taxon>
        <taxon>Bacillota</taxon>
        <taxon>Bacilli</taxon>
        <taxon>Lactobacillales</taxon>
        <taxon>Carnobacteriaceae</taxon>
        <taxon>Alloiococcus</taxon>
    </lineage>
</organism>
<accession>K9E8L3</accession>
<proteinExistence type="predicted"/>
<dbReference type="Gene3D" id="3.40.630.40">
    <property type="entry name" value="Zn-dependent exopeptidases"/>
    <property type="match status" value="1"/>
</dbReference>
<feature type="compositionally biased region" description="Polar residues" evidence="2">
    <location>
        <begin position="201"/>
        <end position="219"/>
    </location>
</feature>
<dbReference type="GO" id="GO:0009253">
    <property type="term" value="P:peptidoglycan catabolic process"/>
    <property type="evidence" value="ECO:0007669"/>
    <property type="project" value="InterPro"/>
</dbReference>
<dbReference type="GO" id="GO:0008745">
    <property type="term" value="F:N-acetylmuramoyl-L-alanine amidase activity"/>
    <property type="evidence" value="ECO:0007669"/>
    <property type="project" value="InterPro"/>
</dbReference>
<dbReference type="Proteomes" id="UP000009875">
    <property type="component" value="Unassembled WGS sequence"/>
</dbReference>
<dbReference type="GO" id="GO:0030288">
    <property type="term" value="C:outer membrane-bounded periplasmic space"/>
    <property type="evidence" value="ECO:0007669"/>
    <property type="project" value="TreeGrafter"/>
</dbReference>
<dbReference type="PANTHER" id="PTHR30404:SF0">
    <property type="entry name" value="N-ACETYLMURAMOYL-L-ALANINE AMIDASE AMIC"/>
    <property type="match status" value="1"/>
</dbReference>
<gene>
    <name evidence="4" type="ORF">HMPREF9698_01314</name>
</gene>
<dbReference type="RefSeq" id="WP_003778980.1">
    <property type="nucleotide sequence ID" value="NZ_JH992961.1"/>
</dbReference>
<evidence type="ECO:0000313" key="5">
    <source>
        <dbReference type="Proteomes" id="UP000009875"/>
    </source>
</evidence>
<dbReference type="STRING" id="883081.HMPREF9698_01314"/>
<protein>
    <recommendedName>
        <fullName evidence="3">MurNAc-LAA domain-containing protein</fullName>
    </recommendedName>
</protein>
<dbReference type="EMBL" id="AGXA01000029">
    <property type="protein sequence ID" value="EKU93008.1"/>
    <property type="molecule type" value="Genomic_DNA"/>
</dbReference>
<keyword evidence="1" id="KW-0378">Hydrolase</keyword>
<dbReference type="PATRIC" id="fig|883081.3.peg.1491"/>
<evidence type="ECO:0000256" key="1">
    <source>
        <dbReference type="ARBA" id="ARBA00022801"/>
    </source>
</evidence>
<keyword evidence="5" id="KW-1185">Reference proteome</keyword>
<dbReference type="PANTHER" id="PTHR30404">
    <property type="entry name" value="N-ACETYLMURAMOYL-L-ALANINE AMIDASE"/>
    <property type="match status" value="1"/>
</dbReference>
<dbReference type="eggNOG" id="COG0860">
    <property type="taxonomic scope" value="Bacteria"/>
</dbReference>
<dbReference type="AlphaFoldDB" id="K9E8L3"/>
<reference evidence="4 5" key="1">
    <citation type="submission" date="2012-09" db="EMBL/GenBank/DDBJ databases">
        <title>The Genome Sequence of Alloiococcus otitis ATCC 51267.</title>
        <authorList>
            <consortium name="The Broad Institute Genome Sequencing Platform"/>
            <person name="Earl A."/>
            <person name="Ward D."/>
            <person name="Feldgarden M."/>
            <person name="Gevers D."/>
            <person name="Huys G."/>
            <person name="Walker B."/>
            <person name="Young S.K."/>
            <person name="Zeng Q."/>
            <person name="Gargeya S."/>
            <person name="Fitzgerald M."/>
            <person name="Haas B."/>
            <person name="Abouelleil A."/>
            <person name="Alvarado L."/>
            <person name="Arachchi H.M."/>
            <person name="Berlin A.M."/>
            <person name="Chapman S.B."/>
            <person name="Goldberg J."/>
            <person name="Griggs A."/>
            <person name="Gujja S."/>
            <person name="Hansen M."/>
            <person name="Howarth C."/>
            <person name="Imamovic A."/>
            <person name="Larimer J."/>
            <person name="McCowen C."/>
            <person name="Montmayeur A."/>
            <person name="Murphy C."/>
            <person name="Neiman D."/>
            <person name="Pearson M."/>
            <person name="Priest M."/>
            <person name="Roberts A."/>
            <person name="Saif S."/>
            <person name="Shea T."/>
            <person name="Sisk P."/>
            <person name="Sykes S."/>
            <person name="Wortman J."/>
            <person name="Nusbaum C."/>
            <person name="Birren B."/>
        </authorList>
    </citation>
    <scope>NUCLEOTIDE SEQUENCE [LARGE SCALE GENOMIC DNA]</scope>
    <source>
        <strain evidence="4 5">ATCC 51267</strain>
    </source>
</reference>
<comment type="caution">
    <text evidence="4">The sequence shown here is derived from an EMBL/GenBank/DDBJ whole genome shotgun (WGS) entry which is preliminary data.</text>
</comment>
<dbReference type="InterPro" id="IPR002508">
    <property type="entry name" value="MurNAc-LAA_cat"/>
</dbReference>
<evidence type="ECO:0000256" key="2">
    <source>
        <dbReference type="SAM" id="MobiDB-lite"/>
    </source>
</evidence>
<dbReference type="SMART" id="SM00646">
    <property type="entry name" value="Ami_3"/>
    <property type="match status" value="1"/>
</dbReference>
<dbReference type="SUPFAM" id="SSF53187">
    <property type="entry name" value="Zn-dependent exopeptidases"/>
    <property type="match status" value="1"/>
</dbReference>
<dbReference type="HOGENOM" id="CLU_989711_0_0_9"/>
<dbReference type="InterPro" id="IPR050695">
    <property type="entry name" value="N-acetylmuramoyl_amidase_3"/>
</dbReference>
<sequence>MKSIMIDPGHGGSDSGAVGFGRLEKDWTLAISLYQYKRLEELGARVALSRAGDETLPSYSRVARIKDQYDYCISNHWNAFNGQARGVETIHSYRANPLFAQKLADQIVKDSGLPLRRVFSRKTANQKSDYYFMHRLTGTTKTVIIEYGFIDHKLDASFYAQEDHFYRVAEGVVKVVCAQIGISYQPAGGRGVLAEKGQQGPARTSSGQAGPSSTKSSLSRLGKISTRQAGPELKKSGAQAKELAGKRLRSIHRGRLRFYNKASWKNQDVFGYLTYGQGFPRVLQKVQVGLASQYQVENSKGQRFYVTASPKYVELI</sequence>
<evidence type="ECO:0000259" key="3">
    <source>
        <dbReference type="SMART" id="SM00646"/>
    </source>
</evidence>
<name>K9E8L3_9LACT</name>